<evidence type="ECO:0000313" key="2">
    <source>
        <dbReference type="EMBL" id="SUD97735.1"/>
    </source>
</evidence>
<feature type="transmembrane region" description="Helical" evidence="1">
    <location>
        <begin position="99"/>
        <end position="119"/>
    </location>
</feature>
<feature type="transmembrane region" description="Helical" evidence="1">
    <location>
        <begin position="191"/>
        <end position="207"/>
    </location>
</feature>
<protein>
    <submittedName>
        <fullName evidence="2">Uncharacterized protein</fullName>
    </submittedName>
</protein>
<keyword evidence="1" id="KW-1133">Transmembrane helix</keyword>
<name>A0AAJ5D4Z7_9RALS</name>
<evidence type="ECO:0000256" key="1">
    <source>
        <dbReference type="SAM" id="Phobius"/>
    </source>
</evidence>
<sequence length="244" mass="27568">MQLTLLGDFFGTPGTLGWVDWSLRIEIVFYAFMTLLAAFGIPRREGKFFPCIIVASTVALAELPAFPDNSFTIGYLNIFAPFLFLGAMFYLAEKGRVTGGVLFWFTVLVLSQSCTLVEIHRPNLVGAQFSIYAYLIFLVAWLGRKFLQPSTLFQGLSELTFSIYLFHTWLFESILARIGRFKWTLFGKENDALFILFAFCLVCVFAIERPGIAVGRRVAAFVQERLARRRQPPAAMQPDSRAAI</sequence>
<feature type="transmembrane region" description="Helical" evidence="1">
    <location>
        <begin position="72"/>
        <end position="92"/>
    </location>
</feature>
<proteinExistence type="predicted"/>
<feature type="transmembrane region" description="Helical" evidence="1">
    <location>
        <begin position="21"/>
        <end position="41"/>
    </location>
</feature>
<feature type="transmembrane region" description="Helical" evidence="1">
    <location>
        <begin position="125"/>
        <end position="143"/>
    </location>
</feature>
<evidence type="ECO:0000313" key="3">
    <source>
        <dbReference type="Proteomes" id="UP000255008"/>
    </source>
</evidence>
<dbReference type="EMBL" id="UGVE01000001">
    <property type="protein sequence ID" value="SUD97735.1"/>
    <property type="molecule type" value="Genomic_DNA"/>
</dbReference>
<dbReference type="Proteomes" id="UP000255008">
    <property type="component" value="Unassembled WGS sequence"/>
</dbReference>
<comment type="caution">
    <text evidence="2">The sequence shown here is derived from an EMBL/GenBank/DDBJ whole genome shotgun (WGS) entry which is preliminary data.</text>
</comment>
<gene>
    <name evidence="2" type="ORF">NCTC10894_02101</name>
</gene>
<accession>A0AAJ5D4Z7</accession>
<organism evidence="2 3">
    <name type="scientific">Ralstonia mannitolilytica</name>
    <dbReference type="NCBI Taxonomy" id="105219"/>
    <lineage>
        <taxon>Bacteria</taxon>
        <taxon>Pseudomonadati</taxon>
        <taxon>Pseudomonadota</taxon>
        <taxon>Betaproteobacteria</taxon>
        <taxon>Burkholderiales</taxon>
        <taxon>Burkholderiaceae</taxon>
        <taxon>Ralstonia</taxon>
    </lineage>
</organism>
<dbReference type="AlphaFoldDB" id="A0AAJ5D4Z7"/>
<feature type="transmembrane region" description="Helical" evidence="1">
    <location>
        <begin position="155"/>
        <end position="171"/>
    </location>
</feature>
<keyword evidence="1" id="KW-0472">Membrane</keyword>
<keyword evidence="1" id="KW-0812">Transmembrane</keyword>
<reference evidence="2 3" key="1">
    <citation type="submission" date="2018-06" db="EMBL/GenBank/DDBJ databases">
        <authorList>
            <consortium name="Pathogen Informatics"/>
            <person name="Doyle S."/>
        </authorList>
    </citation>
    <scope>NUCLEOTIDE SEQUENCE [LARGE SCALE GENOMIC DNA]</scope>
    <source>
        <strain evidence="2 3">NCTC10894</strain>
    </source>
</reference>
<feature type="transmembrane region" description="Helical" evidence="1">
    <location>
        <begin position="48"/>
        <end position="66"/>
    </location>
</feature>